<accession>A0AA39NUV9</accession>
<dbReference type="EMBL" id="JAUEPR010000042">
    <property type="protein sequence ID" value="KAK0472297.1"/>
    <property type="molecule type" value="Genomic_DNA"/>
</dbReference>
<evidence type="ECO:0000313" key="2">
    <source>
        <dbReference type="EMBL" id="KAK0472297.1"/>
    </source>
</evidence>
<sequence length="390" mass="44592">MGQYSQLNLASRPMRQRMPTPPPAPPSRSPSPPPPPPVPSTTRLTQPDEFGVYREYTDWPTHIPKSAHSTNPQSTTEHRPPHSVFGPGQHSSSHIWAPFANTMTFHLLKWFYNSDKKTLEDLDRLVYDVLLQPDFSVHECEDFSAAREARRLDKPDIFNSDVWKQDSVEISLSQKEFSWNTEAEAPVVKVEGVWHRSLTEVITSAFQDSSASEFHLKGYKEMWKASEDSPAERIYGEVYTSPAYLEMEEKPTIPPDSTIENIVVPILLYTDSTHLANFGDASFWPGYLFVGLLSKLLAAMPDVHAAHHFVYMPELPDTIQDVYQAEFGEPAPDTLLTHLKHELAQAVWRLLLDDEFKDAYRHGVIVQCWDGIFQRLFPRFFAYSADYPEK</sequence>
<evidence type="ECO:0000256" key="1">
    <source>
        <dbReference type="SAM" id="MobiDB-lite"/>
    </source>
</evidence>
<dbReference type="AlphaFoldDB" id="A0AA39NUV9"/>
<keyword evidence="3" id="KW-1185">Reference proteome</keyword>
<proteinExistence type="predicted"/>
<feature type="compositionally biased region" description="Pro residues" evidence="1">
    <location>
        <begin position="19"/>
        <end position="39"/>
    </location>
</feature>
<name>A0AA39NUV9_9AGAR</name>
<protein>
    <submittedName>
        <fullName evidence="2">Uncharacterized protein</fullName>
    </submittedName>
</protein>
<dbReference type="Proteomes" id="UP001175227">
    <property type="component" value="Unassembled WGS sequence"/>
</dbReference>
<feature type="region of interest" description="Disordered" evidence="1">
    <location>
        <begin position="61"/>
        <end position="90"/>
    </location>
</feature>
<comment type="caution">
    <text evidence="2">The sequence shown here is derived from an EMBL/GenBank/DDBJ whole genome shotgun (WGS) entry which is preliminary data.</text>
</comment>
<feature type="region of interest" description="Disordered" evidence="1">
    <location>
        <begin position="1"/>
        <end position="48"/>
    </location>
</feature>
<dbReference type="Pfam" id="PF18759">
    <property type="entry name" value="Plavaka"/>
    <property type="match status" value="1"/>
</dbReference>
<gene>
    <name evidence="2" type="ORF">IW261DRAFT_1343671</name>
</gene>
<reference evidence="2" key="1">
    <citation type="submission" date="2023-06" db="EMBL/GenBank/DDBJ databases">
        <authorList>
            <consortium name="Lawrence Berkeley National Laboratory"/>
            <person name="Ahrendt S."/>
            <person name="Sahu N."/>
            <person name="Indic B."/>
            <person name="Wong-Bajracharya J."/>
            <person name="Merenyi Z."/>
            <person name="Ke H.-M."/>
            <person name="Monk M."/>
            <person name="Kocsube S."/>
            <person name="Drula E."/>
            <person name="Lipzen A."/>
            <person name="Balint B."/>
            <person name="Henrissat B."/>
            <person name="Andreopoulos B."/>
            <person name="Martin F.M."/>
            <person name="Harder C.B."/>
            <person name="Rigling D."/>
            <person name="Ford K.L."/>
            <person name="Foster G.D."/>
            <person name="Pangilinan J."/>
            <person name="Papanicolaou A."/>
            <person name="Barry K."/>
            <person name="LaButti K."/>
            <person name="Viragh M."/>
            <person name="Koriabine M."/>
            <person name="Yan M."/>
            <person name="Riley R."/>
            <person name="Champramary S."/>
            <person name="Plett K.L."/>
            <person name="Tsai I.J."/>
            <person name="Slot J."/>
            <person name="Sipos G."/>
            <person name="Plett J."/>
            <person name="Nagy L.G."/>
            <person name="Grigoriev I.V."/>
        </authorList>
    </citation>
    <scope>NUCLEOTIDE SEQUENCE</scope>
    <source>
        <strain evidence="2">ICMP 16352</strain>
    </source>
</reference>
<dbReference type="InterPro" id="IPR041078">
    <property type="entry name" value="Plavaka"/>
</dbReference>
<evidence type="ECO:0000313" key="3">
    <source>
        <dbReference type="Proteomes" id="UP001175227"/>
    </source>
</evidence>
<organism evidence="2 3">
    <name type="scientific">Armillaria novae-zelandiae</name>
    <dbReference type="NCBI Taxonomy" id="153914"/>
    <lineage>
        <taxon>Eukaryota</taxon>
        <taxon>Fungi</taxon>
        <taxon>Dikarya</taxon>
        <taxon>Basidiomycota</taxon>
        <taxon>Agaricomycotina</taxon>
        <taxon>Agaricomycetes</taxon>
        <taxon>Agaricomycetidae</taxon>
        <taxon>Agaricales</taxon>
        <taxon>Marasmiineae</taxon>
        <taxon>Physalacriaceae</taxon>
        <taxon>Armillaria</taxon>
    </lineage>
</organism>